<dbReference type="InterPro" id="IPR036126">
    <property type="entry name" value="TBCA_sf"/>
</dbReference>
<dbReference type="GO" id="GO:0007023">
    <property type="term" value="P:post-chaperonin tubulin folding pathway"/>
    <property type="evidence" value="ECO:0007669"/>
    <property type="project" value="UniProtKB-UniRule"/>
</dbReference>
<dbReference type="GO" id="GO:0007021">
    <property type="term" value="P:tubulin complex assembly"/>
    <property type="evidence" value="ECO:0007669"/>
    <property type="project" value="UniProtKB-UniRule"/>
</dbReference>
<dbReference type="GO" id="GO:0048487">
    <property type="term" value="F:beta-tubulin binding"/>
    <property type="evidence" value="ECO:0007669"/>
    <property type="project" value="InterPro"/>
</dbReference>
<proteinExistence type="inferred from homology"/>
<comment type="function">
    <text evidence="1">Tubulin-folding protein; involved in the early step of the tubulin folding pathway.</text>
</comment>
<evidence type="ECO:0000256" key="5">
    <source>
        <dbReference type="ARBA" id="ARBA00026055"/>
    </source>
</evidence>
<dbReference type="Gene3D" id="1.20.58.90">
    <property type="match status" value="1"/>
</dbReference>
<evidence type="ECO:0000256" key="4">
    <source>
        <dbReference type="ARBA" id="ARBA00023186"/>
    </source>
</evidence>
<reference evidence="7" key="2">
    <citation type="submission" date="2022-06" db="UniProtKB">
        <authorList>
            <consortium name="EnsemblMetazoa"/>
        </authorList>
    </citation>
    <scope>IDENTIFICATION</scope>
    <source>
        <strain evidence="7">DF5081</strain>
    </source>
</reference>
<dbReference type="GO" id="GO:0005829">
    <property type="term" value="C:cytosol"/>
    <property type="evidence" value="ECO:0007669"/>
    <property type="project" value="TreeGrafter"/>
</dbReference>
<dbReference type="Proteomes" id="UP000005237">
    <property type="component" value="Unassembled WGS sequence"/>
</dbReference>
<keyword evidence="8" id="KW-1185">Reference proteome</keyword>
<evidence type="ECO:0000256" key="2">
    <source>
        <dbReference type="ARBA" id="ARBA00006806"/>
    </source>
</evidence>
<dbReference type="SUPFAM" id="SSF46988">
    <property type="entry name" value="Tubulin chaperone cofactor A"/>
    <property type="match status" value="1"/>
</dbReference>
<comment type="similarity">
    <text evidence="2 6">Belongs to the TBCA family.</text>
</comment>
<comment type="subcellular location">
    <subcellularLocation>
        <location evidence="6">Cytoplasm</location>
        <location evidence="6">Cytoskeleton</location>
    </subcellularLocation>
</comment>
<dbReference type="EnsemblMetazoa" id="CJA21012b.1">
    <property type="protein sequence ID" value="CJA21012b.1"/>
    <property type="gene ID" value="WBGene00176584"/>
</dbReference>
<keyword evidence="6" id="KW-0206">Cytoskeleton</keyword>
<protein>
    <recommendedName>
        <fullName evidence="3 6">Tubulin-specific chaperone A</fullName>
    </recommendedName>
</protein>
<keyword evidence="6" id="KW-0493">Microtubule</keyword>
<evidence type="ECO:0000256" key="3">
    <source>
        <dbReference type="ARBA" id="ARBA00015002"/>
    </source>
</evidence>
<reference evidence="8" key="1">
    <citation type="submission" date="2010-08" db="EMBL/GenBank/DDBJ databases">
        <authorList>
            <consortium name="Caenorhabditis japonica Sequencing Consortium"/>
            <person name="Wilson R.K."/>
        </authorList>
    </citation>
    <scope>NUCLEOTIDE SEQUENCE [LARGE SCALE GENOMIC DNA]</scope>
    <source>
        <strain evidence="8">DF5081</strain>
    </source>
</reference>
<accession>A0A8R1E4H4</accession>
<name>A0A8R1E4H4_CAEJA</name>
<dbReference type="Pfam" id="PF02970">
    <property type="entry name" value="TBCA"/>
    <property type="match status" value="1"/>
</dbReference>
<evidence type="ECO:0000256" key="6">
    <source>
        <dbReference type="RuleBase" id="RU364030"/>
    </source>
</evidence>
<dbReference type="GO" id="GO:0005874">
    <property type="term" value="C:microtubule"/>
    <property type="evidence" value="ECO:0007669"/>
    <property type="project" value="UniProtKB-KW"/>
</dbReference>
<keyword evidence="6" id="KW-0963">Cytoplasm</keyword>
<dbReference type="InterPro" id="IPR004226">
    <property type="entry name" value="TBCA"/>
</dbReference>
<keyword evidence="4 6" id="KW-0143">Chaperone</keyword>
<sequence length="114" mass="12478">MNIMSDAEQVKQLKIKTGVVKRLVKEHISYQKQVVKDEEKAAKLAADATNEDEEYVAKKAKEVARETVTMVRDAQGRLQKAVADLQNLIASGNFSESAELSEAKTQLEAATASA</sequence>
<evidence type="ECO:0000313" key="8">
    <source>
        <dbReference type="Proteomes" id="UP000005237"/>
    </source>
</evidence>
<comment type="subunit">
    <text evidence="5 6">Supercomplex made of cofactors A to E. Cofactors A and D function by capturing and stabilizing tubulin in a quasi-native conformation. Cofactor E binds to the cofactor D-tubulin complex; interaction with cofactor C then causes the release of tubulin polypeptides that are committed to the native state.</text>
</comment>
<organism evidence="7 8">
    <name type="scientific">Caenorhabditis japonica</name>
    <dbReference type="NCBI Taxonomy" id="281687"/>
    <lineage>
        <taxon>Eukaryota</taxon>
        <taxon>Metazoa</taxon>
        <taxon>Ecdysozoa</taxon>
        <taxon>Nematoda</taxon>
        <taxon>Chromadorea</taxon>
        <taxon>Rhabditida</taxon>
        <taxon>Rhabditina</taxon>
        <taxon>Rhabditomorpha</taxon>
        <taxon>Rhabditoidea</taxon>
        <taxon>Rhabditidae</taxon>
        <taxon>Peloderinae</taxon>
        <taxon>Caenorhabditis</taxon>
    </lineage>
</organism>
<dbReference type="PANTHER" id="PTHR21500">
    <property type="entry name" value="TUBULIN-SPECIFIC CHAPERONE A"/>
    <property type="match status" value="1"/>
</dbReference>
<dbReference type="PANTHER" id="PTHR21500:SF0">
    <property type="entry name" value="TUBULIN-SPECIFIC CHAPERONE A"/>
    <property type="match status" value="1"/>
</dbReference>
<evidence type="ECO:0000313" key="7">
    <source>
        <dbReference type="EnsemblMetazoa" id="CJA21012b.1"/>
    </source>
</evidence>
<evidence type="ECO:0000256" key="1">
    <source>
        <dbReference type="ARBA" id="ARBA00003046"/>
    </source>
</evidence>